<sequence>MSQKKSIWKKLLPYFMTGMLTGITLIIMLYALKIYPFGDKAYLWADADQYFGIESYFGSLLGKNDIFYSWGNVLGGNALAELAYYSFSPFNVIFILFHDHMIFAAHFVAYIKIIASALAFCYCLLSTCDEKNILIKATLSTCYAFMGYMVFYGWNTSWMDGVILLPLMYVGIRKIIQNKNIFLYVFSLAVAVISNFYIGFMLCIGSFILYVVQLLLSDGKFADNIKKSFIKYMFASLVGVGISAFLLIPTYLGLPSDRSLTIFDLFKDMSFNTTPAEILSGLFTGQSNTLKENAPLIYVGMFVLILDILFFINKKISFRKKAVYSAVILIFFISFENSFINQIWHGLSKNHCFNYRYSFLLSFVLLLIAWETCQVLKEELPPKEDLLKAVLILGVILAFVIQNASDKINILGISLDILLILIFITAFSLKNLRVRKATAAILSCGVVVSLACNGYFYLKDIRMQSCNTYGTNKAMMENATETINDDSFYRMDKSFSLGRCDANLFDYNGVSNYASTENVENLKFLKKLGVRHKWMWAKYTTNTPLATEALLGFRYILTNRENAKGYEAIGEGDGIKYYRNQYALPVLFPVNDFENFDLDELNDFQLLNQIWASINGLQEDIFTPNTVSNTSHDGENQLTVTVENTGSLYLLIPSRSSYNSFKVTGAGREREIRYDDASEVYYIGEFDRGESLDISFAAKDGNFDLDSISCYTENKDIIYQNSQLVNQQNLSIEEKSSSHLIMSYSGKSSNIATTIPYDEGWTVYDNGKKLTIEKNWNNFLAFQLDDADEHNIELVYRPTGFGIGSKITIFSIVLLILFEILNLNTIKNRLRKKRA</sequence>
<name>A0A8I0DQS0_9FIRM</name>
<keyword evidence="1" id="KW-0472">Membrane</keyword>
<dbReference type="Proteomes" id="UP000652847">
    <property type="component" value="Unassembled WGS sequence"/>
</dbReference>
<accession>A0A8I0DQS0</accession>
<dbReference type="PANTHER" id="PTHR38454:SF1">
    <property type="entry name" value="INTEGRAL MEMBRANE PROTEIN"/>
    <property type="match status" value="1"/>
</dbReference>
<protein>
    <submittedName>
        <fullName evidence="2">YfhO family protein</fullName>
    </submittedName>
</protein>
<evidence type="ECO:0000256" key="1">
    <source>
        <dbReference type="SAM" id="Phobius"/>
    </source>
</evidence>
<dbReference type="InterPro" id="IPR018580">
    <property type="entry name" value="Uncharacterised_YfhO"/>
</dbReference>
<feature type="transmembrane region" description="Helical" evidence="1">
    <location>
        <begin position="807"/>
        <end position="826"/>
    </location>
</feature>
<feature type="transmembrane region" description="Helical" evidence="1">
    <location>
        <begin position="324"/>
        <end position="344"/>
    </location>
</feature>
<evidence type="ECO:0000313" key="3">
    <source>
        <dbReference type="Proteomes" id="UP000652847"/>
    </source>
</evidence>
<feature type="transmembrane region" description="Helical" evidence="1">
    <location>
        <begin position="12"/>
        <end position="32"/>
    </location>
</feature>
<dbReference type="EMBL" id="JACOOT010000003">
    <property type="protein sequence ID" value="MBC5649867.1"/>
    <property type="molecule type" value="Genomic_DNA"/>
</dbReference>
<feature type="transmembrane region" description="Helical" evidence="1">
    <location>
        <begin position="439"/>
        <end position="458"/>
    </location>
</feature>
<dbReference type="RefSeq" id="WP_186900749.1">
    <property type="nucleotide sequence ID" value="NZ_JACOOT010000003.1"/>
</dbReference>
<feature type="transmembrane region" description="Helical" evidence="1">
    <location>
        <begin position="356"/>
        <end position="373"/>
    </location>
</feature>
<feature type="transmembrane region" description="Helical" evidence="1">
    <location>
        <begin position="182"/>
        <end position="212"/>
    </location>
</feature>
<feature type="transmembrane region" description="Helical" evidence="1">
    <location>
        <begin position="133"/>
        <end position="151"/>
    </location>
</feature>
<feature type="transmembrane region" description="Helical" evidence="1">
    <location>
        <begin position="408"/>
        <end position="427"/>
    </location>
</feature>
<keyword evidence="1" id="KW-0812">Transmembrane</keyword>
<keyword evidence="3" id="KW-1185">Reference proteome</keyword>
<evidence type="ECO:0000313" key="2">
    <source>
        <dbReference type="EMBL" id="MBC5649867.1"/>
    </source>
</evidence>
<proteinExistence type="predicted"/>
<feature type="transmembrane region" description="Helical" evidence="1">
    <location>
        <begin position="109"/>
        <end position="127"/>
    </location>
</feature>
<comment type="caution">
    <text evidence="2">The sequence shown here is derived from an EMBL/GenBank/DDBJ whole genome shotgun (WGS) entry which is preliminary data.</text>
</comment>
<feature type="transmembrane region" description="Helical" evidence="1">
    <location>
        <begin position="295"/>
        <end position="312"/>
    </location>
</feature>
<dbReference type="PANTHER" id="PTHR38454">
    <property type="entry name" value="INTEGRAL MEMBRANE PROTEIN-RELATED"/>
    <property type="match status" value="1"/>
</dbReference>
<organism evidence="2 3">
    <name type="scientific">Blautia segnis</name>
    <dbReference type="NCBI Taxonomy" id="2763030"/>
    <lineage>
        <taxon>Bacteria</taxon>
        <taxon>Bacillati</taxon>
        <taxon>Bacillota</taxon>
        <taxon>Clostridia</taxon>
        <taxon>Lachnospirales</taxon>
        <taxon>Lachnospiraceae</taxon>
        <taxon>Blautia</taxon>
    </lineage>
</organism>
<reference evidence="2 3" key="1">
    <citation type="submission" date="2020-08" db="EMBL/GenBank/DDBJ databases">
        <title>Genome public.</title>
        <authorList>
            <person name="Liu C."/>
            <person name="Sun Q."/>
        </authorList>
    </citation>
    <scope>NUCLEOTIDE SEQUENCE [LARGE SCALE GENOMIC DNA]</scope>
    <source>
        <strain evidence="2 3">BX17</strain>
    </source>
</reference>
<feature type="transmembrane region" description="Helical" evidence="1">
    <location>
        <begin position="385"/>
        <end position="402"/>
    </location>
</feature>
<dbReference type="Pfam" id="PF09586">
    <property type="entry name" value="YfhO"/>
    <property type="match status" value="1"/>
</dbReference>
<gene>
    <name evidence="2" type="ORF">H8S54_01695</name>
</gene>
<feature type="transmembrane region" description="Helical" evidence="1">
    <location>
        <begin position="232"/>
        <end position="252"/>
    </location>
</feature>
<keyword evidence="1" id="KW-1133">Transmembrane helix</keyword>
<dbReference type="AlphaFoldDB" id="A0A8I0DQS0"/>